<sequence>MSKALWSLAVCAAVWSSRCAAQSPVWTRAEDGHLHVTVPGIHGAVSVAVTIQSEGGQDKKAFLSQMTADNNWRTVFNSATNSDDLRYVIEYMFPDSSVHRVTGSHKLNRVVETGVALGSERHLRRRATTVLYDEFNSGHINTNWWTHDRMAVGIGGFQIFSPEPANSYVRNGMLFIKPTLTVDHFGNDIMNHGTIDARQLWGDCIPAYGDNTCVTHGHDNRPIMSALLRSSAHIRYGRVEVQARLPIGDWLWPAIWLMPVTKHYGSGARSGEIDIMEAAGNLHLTDQHGQSLGADCDRSTIHYGIERSGPLNRRQSGKYRLQGTNFGRGFHTYWLDWTEAHIRIGVDDHTVLAVNTPQEGFWVDSNLPGTNIWAEGGRNAPFDRPFYLILNVAVGDGFFWDGLIYSPYDRPWTSGASNDFRQFWNARHLWEPTWHGDDVAMRVRSVKMQQY</sequence>
<keyword evidence="4" id="KW-0378">Hydrolase</keyword>
<dbReference type="PROSITE" id="PS51762">
    <property type="entry name" value="GH16_2"/>
    <property type="match status" value="1"/>
</dbReference>
<keyword evidence="2" id="KW-0732">Signal</keyword>
<proteinExistence type="evidence at transcript level"/>
<dbReference type="EC" id="3.2.1.39" evidence="4"/>
<dbReference type="GO" id="GO:0042973">
    <property type="term" value="F:glucan endo-1,3-beta-D-glucosidase activity"/>
    <property type="evidence" value="ECO:0007669"/>
    <property type="project" value="UniProtKB-EC"/>
</dbReference>
<feature type="chain" id="PRO_5002026681" evidence="2">
    <location>
        <begin position="22"/>
        <end position="451"/>
    </location>
</feature>
<name>A0A0A7EC89_9CAEN</name>
<feature type="signal peptide" evidence="2">
    <location>
        <begin position="1"/>
        <end position="21"/>
    </location>
</feature>
<dbReference type="SUPFAM" id="SSF49899">
    <property type="entry name" value="Concanavalin A-like lectins/glucanases"/>
    <property type="match status" value="1"/>
</dbReference>
<protein>
    <submittedName>
        <fullName evidence="4">Endo-1,3-beta-D-glucanase isoform 2</fullName>
        <ecNumber evidence="4">3.2.1.39</ecNumber>
    </submittedName>
</protein>
<dbReference type="PANTHER" id="PTHR10963:SF55">
    <property type="entry name" value="GLYCOSIDE HYDROLASE FAMILY 16 PROTEIN"/>
    <property type="match status" value="1"/>
</dbReference>
<keyword evidence="4" id="KW-0326">Glycosidase</keyword>
<comment type="similarity">
    <text evidence="1">Belongs to the glycosyl hydrolase 16 family.</text>
</comment>
<dbReference type="Pfam" id="PF00722">
    <property type="entry name" value="Glyco_hydro_16"/>
    <property type="match status" value="1"/>
</dbReference>
<dbReference type="InterPro" id="IPR050546">
    <property type="entry name" value="Glycosyl_Hydrlase_16"/>
</dbReference>
<dbReference type="PANTHER" id="PTHR10963">
    <property type="entry name" value="GLYCOSYL HYDROLASE-RELATED"/>
    <property type="match status" value="1"/>
</dbReference>
<dbReference type="EMBL" id="KM455053">
    <property type="protein sequence ID" value="AIY63536.1"/>
    <property type="molecule type" value="mRNA"/>
</dbReference>
<evidence type="ECO:0000259" key="3">
    <source>
        <dbReference type="PROSITE" id="PS51762"/>
    </source>
</evidence>
<evidence type="ECO:0000313" key="4">
    <source>
        <dbReference type="EMBL" id="AIY63536.1"/>
    </source>
</evidence>
<reference evidence="4" key="1">
    <citation type="submission" date="2014-09" db="EMBL/GenBank/DDBJ databases">
        <authorList>
            <person name="Belik A.A."/>
            <person name="Kovalchuk S.N."/>
            <person name="Guzev K.V."/>
            <person name="Rasskazov V.A."/>
        </authorList>
    </citation>
    <scope>NUCLEOTIDE SEQUENCE</scope>
</reference>
<dbReference type="InterPro" id="IPR000757">
    <property type="entry name" value="Beta-glucanase-like"/>
</dbReference>
<dbReference type="GO" id="GO:0005975">
    <property type="term" value="P:carbohydrate metabolic process"/>
    <property type="evidence" value="ECO:0007669"/>
    <property type="project" value="InterPro"/>
</dbReference>
<evidence type="ECO:0000256" key="2">
    <source>
        <dbReference type="SAM" id="SignalP"/>
    </source>
</evidence>
<accession>A0A0A7EC89</accession>
<dbReference type="InterPro" id="IPR013320">
    <property type="entry name" value="ConA-like_dom_sf"/>
</dbReference>
<dbReference type="Gene3D" id="2.60.120.200">
    <property type="match status" value="1"/>
</dbReference>
<dbReference type="AlphaFoldDB" id="A0A0A7EC89"/>
<evidence type="ECO:0000256" key="1">
    <source>
        <dbReference type="ARBA" id="ARBA00006865"/>
    </source>
</evidence>
<organism evidence="4">
    <name type="scientific">Lambis sp. AAB-2014</name>
    <dbReference type="NCBI Taxonomy" id="1577140"/>
    <lineage>
        <taxon>Eukaryota</taxon>
        <taxon>Metazoa</taxon>
        <taxon>Spiralia</taxon>
        <taxon>Lophotrochozoa</taxon>
        <taxon>Mollusca</taxon>
        <taxon>Gastropoda</taxon>
        <taxon>Caenogastropoda</taxon>
        <taxon>Littorinimorpha</taxon>
        <taxon>Stromboidea</taxon>
        <taxon>Strombidae</taxon>
        <taxon>Lambis</taxon>
    </lineage>
</organism>
<feature type="domain" description="GH16" evidence="3">
    <location>
        <begin position="70"/>
        <end position="417"/>
    </location>
</feature>